<proteinExistence type="predicted"/>
<dbReference type="EMBL" id="MHQO01000018">
    <property type="protein sequence ID" value="OHA07040.1"/>
    <property type="molecule type" value="Genomic_DNA"/>
</dbReference>
<sequence length="346" mass="38010">MQKIKLQIKIGRICAAVCITAFLLLVRQADATRLFFSPATGTRQFGDQFAVDIGIDSEGECINAIEAGVAYPDSALRAVDFSRGESILSLWVEAPVLKFDEDSFHFSGGIPGGYCGKISGDTGKGGILGRIIFRVSGFSVGKKSSPVARLEFLPGARVLLADGMGTEARLAVENAEFGIVESSTRGSVDEWGKILDDDTTLPEPFTVEITKDASVFNGKFFLVFSTTDKQSGIDRFEVLEMDEYGMRPGWNEAAKWKVRESPYLLEDQEKKSLVRVKAVDKAGNERIVEFIPEGFMMKEAPQGSKFGRMQFTAVAVGILLAAGVLYIRKRKRNLQMKNEEESDVSR</sequence>
<keyword evidence="1" id="KW-0472">Membrane</keyword>
<gene>
    <name evidence="2" type="ORF">A2934_05565</name>
</gene>
<name>A0A1G2L648_9BACT</name>
<dbReference type="AlphaFoldDB" id="A0A1G2L648"/>
<keyword evidence="1" id="KW-1133">Transmembrane helix</keyword>
<dbReference type="Proteomes" id="UP000177982">
    <property type="component" value="Unassembled WGS sequence"/>
</dbReference>
<evidence type="ECO:0008006" key="4">
    <source>
        <dbReference type="Google" id="ProtNLM"/>
    </source>
</evidence>
<evidence type="ECO:0000313" key="3">
    <source>
        <dbReference type="Proteomes" id="UP000177982"/>
    </source>
</evidence>
<protein>
    <recommendedName>
        <fullName evidence="4">Cohesin domain-containing protein</fullName>
    </recommendedName>
</protein>
<organism evidence="2 3">
    <name type="scientific">Candidatus Sungbacteria bacterium RIFCSPLOWO2_01_FULL_47_10</name>
    <dbReference type="NCBI Taxonomy" id="1802276"/>
    <lineage>
        <taxon>Bacteria</taxon>
        <taxon>Candidatus Sungiibacteriota</taxon>
    </lineage>
</organism>
<evidence type="ECO:0000313" key="2">
    <source>
        <dbReference type="EMBL" id="OHA07040.1"/>
    </source>
</evidence>
<comment type="caution">
    <text evidence="2">The sequence shown here is derived from an EMBL/GenBank/DDBJ whole genome shotgun (WGS) entry which is preliminary data.</text>
</comment>
<evidence type="ECO:0000256" key="1">
    <source>
        <dbReference type="SAM" id="Phobius"/>
    </source>
</evidence>
<feature type="transmembrane region" description="Helical" evidence="1">
    <location>
        <begin position="309"/>
        <end position="327"/>
    </location>
</feature>
<accession>A0A1G2L648</accession>
<keyword evidence="1" id="KW-0812">Transmembrane</keyword>
<reference evidence="2 3" key="1">
    <citation type="journal article" date="2016" name="Nat. Commun.">
        <title>Thousands of microbial genomes shed light on interconnected biogeochemical processes in an aquifer system.</title>
        <authorList>
            <person name="Anantharaman K."/>
            <person name="Brown C.T."/>
            <person name="Hug L.A."/>
            <person name="Sharon I."/>
            <person name="Castelle C.J."/>
            <person name="Probst A.J."/>
            <person name="Thomas B.C."/>
            <person name="Singh A."/>
            <person name="Wilkins M.J."/>
            <person name="Karaoz U."/>
            <person name="Brodie E.L."/>
            <person name="Williams K.H."/>
            <person name="Hubbard S.S."/>
            <person name="Banfield J.F."/>
        </authorList>
    </citation>
    <scope>NUCLEOTIDE SEQUENCE [LARGE SCALE GENOMIC DNA]</scope>
</reference>